<evidence type="ECO:0000313" key="1">
    <source>
        <dbReference type="EMBL" id="MBI6182045.1"/>
    </source>
</evidence>
<keyword evidence="2" id="KW-1185">Reference proteome</keyword>
<dbReference type="EMBL" id="JAEHSL010000014">
    <property type="protein sequence ID" value="MBI6182045.1"/>
    <property type="molecule type" value="Genomic_DNA"/>
</dbReference>
<proteinExistence type="predicted"/>
<comment type="caution">
    <text evidence="1">The sequence shown here is derived from an EMBL/GenBank/DDBJ whole genome shotgun (WGS) entry which is preliminary data.</text>
</comment>
<name>A0ABS0TXQ1_SERPR</name>
<sequence>MSAPVSADPRGGALMTLPAGMQRQLETCLFEAKQLAQLGGGAYRQQVAELYRHLQAAKYYASIAGELAGSTTDTITPLYQYKVNDACNGISQSLLVELKKGIMPGRSINP</sequence>
<reference evidence="1 2" key="1">
    <citation type="submission" date="2020-12" db="EMBL/GenBank/DDBJ databases">
        <title>Enhanced detection system for hospital associated transmission using whole genome sequencing surveillance.</title>
        <authorList>
            <person name="Harrison L.H."/>
            <person name="Van Tyne D."/>
            <person name="Marsh J.W."/>
            <person name="Griffith M.P."/>
            <person name="Snyder D.J."/>
            <person name="Cooper V.S."/>
            <person name="Mustapha M."/>
        </authorList>
    </citation>
    <scope>NUCLEOTIDE SEQUENCE [LARGE SCALE GENOMIC DNA]</scope>
    <source>
        <strain evidence="1 2">SER00238</strain>
    </source>
</reference>
<gene>
    <name evidence="1" type="ORF">JEQ07_16785</name>
</gene>
<dbReference type="Proteomes" id="UP000639004">
    <property type="component" value="Unassembled WGS sequence"/>
</dbReference>
<organism evidence="1 2">
    <name type="scientific">Serratia proteamaculans</name>
    <dbReference type="NCBI Taxonomy" id="28151"/>
    <lineage>
        <taxon>Bacteria</taxon>
        <taxon>Pseudomonadati</taxon>
        <taxon>Pseudomonadota</taxon>
        <taxon>Gammaproteobacteria</taxon>
        <taxon>Enterobacterales</taxon>
        <taxon>Yersiniaceae</taxon>
        <taxon>Serratia</taxon>
    </lineage>
</organism>
<protein>
    <submittedName>
        <fullName evidence="1">Uncharacterized protein</fullName>
    </submittedName>
</protein>
<accession>A0ABS0TXQ1</accession>
<evidence type="ECO:0000313" key="2">
    <source>
        <dbReference type="Proteomes" id="UP000639004"/>
    </source>
</evidence>